<dbReference type="GO" id="GO:0005634">
    <property type="term" value="C:nucleus"/>
    <property type="evidence" value="ECO:0007669"/>
    <property type="project" value="TreeGrafter"/>
</dbReference>
<dbReference type="Pfam" id="PF00383">
    <property type="entry name" value="dCMP_cyt_deam_1"/>
    <property type="match status" value="1"/>
</dbReference>
<accession>G0V302</accession>
<sequence>MEEVVVPEEPPKLVRAYATCIQPQRWCTVFLRIANKSFPLGPSGCHLKRIRRTPISQGTSVINTEDTQCVIHNRQGNDSTSIGGADEGVATGAAASAETHKLELLLSVGDAVDPGMLKEFEFSSDCPAVTVHAVWVPDRAPRTSPEEWSKWCHIWPFSTPKPRQPTKLASSELAHIRCIFSTVVMPLARRTHTAETLGIAAALVDPSKGGCVAATSEGAYPLRRDNIAACLGYVSCCGKASDSGLVIDHPVTFVLKEVSRRCGGCHEASDNVPYLASGMDLFVSHEPCIMCSMALVHSRVKRVFYCFPNPVHGGLGSTASIHAIPELNHHFQVFRCSAEWLSAADSEDEERCCCSCEDLRTP</sequence>
<dbReference type="GO" id="GO:0005737">
    <property type="term" value="C:cytoplasm"/>
    <property type="evidence" value="ECO:0007669"/>
    <property type="project" value="TreeGrafter"/>
</dbReference>
<protein>
    <submittedName>
        <fullName evidence="4">Uncharacterized protein TCIL3000_11_15420</fullName>
    </submittedName>
</protein>
<dbReference type="PANTHER" id="PTHR11079">
    <property type="entry name" value="CYTOSINE DEAMINASE FAMILY MEMBER"/>
    <property type="match status" value="1"/>
</dbReference>
<evidence type="ECO:0000259" key="3">
    <source>
        <dbReference type="PROSITE" id="PS51747"/>
    </source>
</evidence>
<dbReference type="EMBL" id="HE575324">
    <property type="protein sequence ID" value="CCC96025.1"/>
    <property type="molecule type" value="Genomic_DNA"/>
</dbReference>
<feature type="domain" description="CMP/dCMP-type deaminase" evidence="3">
    <location>
        <begin position="187"/>
        <end position="334"/>
    </location>
</feature>
<reference evidence="4" key="1">
    <citation type="journal article" date="2012" name="Proc. Natl. Acad. Sci. U.S.A.">
        <title>Antigenic diversity is generated by distinct evolutionary mechanisms in African trypanosome species.</title>
        <authorList>
            <person name="Jackson A.P."/>
            <person name="Berry A."/>
            <person name="Aslett M."/>
            <person name="Allison H.C."/>
            <person name="Burton P."/>
            <person name="Vavrova-Anderson J."/>
            <person name="Brown R."/>
            <person name="Browne H."/>
            <person name="Corton N."/>
            <person name="Hauser H."/>
            <person name="Gamble J."/>
            <person name="Gilderthorp R."/>
            <person name="Marcello L."/>
            <person name="McQuillan J."/>
            <person name="Otto T.D."/>
            <person name="Quail M.A."/>
            <person name="Sanders M.J."/>
            <person name="van Tonder A."/>
            <person name="Ginger M.L."/>
            <person name="Field M.C."/>
            <person name="Barry J.D."/>
            <person name="Hertz-Fowler C."/>
            <person name="Berriman M."/>
        </authorList>
    </citation>
    <scope>NUCLEOTIDE SEQUENCE</scope>
    <source>
        <strain evidence="4">IL3000</strain>
    </source>
</reference>
<evidence type="ECO:0000256" key="1">
    <source>
        <dbReference type="ARBA" id="ARBA00022694"/>
    </source>
</evidence>
<dbReference type="InterPro" id="IPR002125">
    <property type="entry name" value="CMP_dCMP_dom"/>
</dbReference>
<dbReference type="GO" id="GO:0002100">
    <property type="term" value="P:tRNA wobble adenosine to inosine editing"/>
    <property type="evidence" value="ECO:0007669"/>
    <property type="project" value="InterPro"/>
</dbReference>
<keyword evidence="1" id="KW-0819">tRNA processing</keyword>
<dbReference type="VEuPathDB" id="TriTrypDB:TcIL3000.11.15420"/>
<evidence type="ECO:0000256" key="2">
    <source>
        <dbReference type="ARBA" id="ARBA00038160"/>
    </source>
</evidence>
<dbReference type="GO" id="GO:0052717">
    <property type="term" value="F:tRNA-specific adenosine-34 deaminase activity"/>
    <property type="evidence" value="ECO:0007669"/>
    <property type="project" value="UniProtKB-EC"/>
</dbReference>
<gene>
    <name evidence="4" type="ORF">TCIL3000_11_15420</name>
</gene>
<dbReference type="Gene3D" id="3.40.140.10">
    <property type="entry name" value="Cytidine Deaminase, domain 2"/>
    <property type="match status" value="1"/>
</dbReference>
<dbReference type="InterPro" id="IPR016193">
    <property type="entry name" value="Cytidine_deaminase-like"/>
</dbReference>
<dbReference type="SUPFAM" id="SSF53927">
    <property type="entry name" value="Cytidine deaminase-like"/>
    <property type="match status" value="1"/>
</dbReference>
<dbReference type="GO" id="GO:0046872">
    <property type="term" value="F:metal ion binding"/>
    <property type="evidence" value="ECO:0007669"/>
    <property type="project" value="UniProtKB-KW"/>
</dbReference>
<dbReference type="AlphaFoldDB" id="G0V302"/>
<name>G0V302_TRYCI</name>
<comment type="similarity">
    <text evidence="2">Belongs to the cytidine and deoxycytidylate deaminase family. ADAT3 subfamily.</text>
</comment>
<organism evidence="4">
    <name type="scientific">Trypanosoma congolense (strain IL3000)</name>
    <dbReference type="NCBI Taxonomy" id="1068625"/>
    <lineage>
        <taxon>Eukaryota</taxon>
        <taxon>Discoba</taxon>
        <taxon>Euglenozoa</taxon>
        <taxon>Kinetoplastea</taxon>
        <taxon>Metakinetoplastina</taxon>
        <taxon>Trypanosomatida</taxon>
        <taxon>Trypanosomatidae</taxon>
        <taxon>Trypanosoma</taxon>
        <taxon>Nannomonas</taxon>
    </lineage>
</organism>
<evidence type="ECO:0000313" key="4">
    <source>
        <dbReference type="EMBL" id="CCC96025.1"/>
    </source>
</evidence>
<dbReference type="PROSITE" id="PS51747">
    <property type="entry name" value="CYT_DCMP_DEAMINASES_2"/>
    <property type="match status" value="1"/>
</dbReference>
<dbReference type="PANTHER" id="PTHR11079:SF156">
    <property type="entry name" value="INACTIVE TRNA-SPECIFIC ADENOSINE DEAMINASE-LIKE PROTEIN 3-RELATED"/>
    <property type="match status" value="1"/>
</dbReference>
<proteinExistence type="inferred from homology"/>